<dbReference type="InterPro" id="IPR019752">
    <property type="entry name" value="Pyrv/ketoisovalerate_OxRed_cat"/>
</dbReference>
<feature type="non-terminal residue" evidence="13">
    <location>
        <position position="1"/>
    </location>
</feature>
<keyword evidence="3 11" id="KW-0004">4Fe-4S</keyword>
<feature type="binding site" evidence="9">
    <location>
        <position position="16"/>
    </location>
    <ligand>
        <name>pyruvate</name>
        <dbReference type="ChEBI" id="CHEBI:15361"/>
    </ligand>
</feature>
<feature type="binding site" evidence="9">
    <location>
        <position position="805"/>
    </location>
    <ligand>
        <name>thiamine diphosphate</name>
        <dbReference type="ChEBI" id="CHEBI:58937"/>
    </ligand>
</feature>
<feature type="binding site" evidence="9">
    <location>
        <position position="49"/>
    </location>
    <ligand>
        <name>thiamine diphosphate</name>
        <dbReference type="ChEBI" id="CHEBI:58937"/>
    </ligand>
</feature>
<dbReference type="Pfam" id="PF17147">
    <property type="entry name" value="PFOR_II"/>
    <property type="match status" value="1"/>
</dbReference>
<dbReference type="Proteomes" id="UP000823964">
    <property type="component" value="Unassembled WGS sequence"/>
</dbReference>
<feature type="site" description="Important for catalytic activity" evidence="10">
    <location>
        <position position="982"/>
    </location>
</feature>
<feature type="binding site" evidence="11">
    <location>
        <position position="676"/>
    </location>
    <ligand>
        <name>[4Fe-4S] cluster</name>
        <dbReference type="ChEBI" id="CHEBI:49883"/>
        <label>1</label>
    </ligand>
</feature>
<dbReference type="EMBL" id="DXFQ01000036">
    <property type="protein sequence ID" value="HIX19405.1"/>
    <property type="molecule type" value="Genomic_DNA"/>
</dbReference>
<evidence type="ECO:0000256" key="4">
    <source>
        <dbReference type="ARBA" id="ARBA00022723"/>
    </source>
</evidence>
<dbReference type="InterPro" id="IPR019456">
    <property type="entry name" value="Pyrv-flavodox_OxRtase_EKR"/>
</dbReference>
<organism evidence="13 14">
    <name type="scientific">Candidatus Akkermansia intestinigallinarum</name>
    <dbReference type="NCBI Taxonomy" id="2838431"/>
    <lineage>
        <taxon>Bacteria</taxon>
        <taxon>Pseudomonadati</taxon>
        <taxon>Verrucomicrobiota</taxon>
        <taxon>Verrucomicrobiia</taxon>
        <taxon>Verrucomicrobiales</taxon>
        <taxon>Akkermansiaceae</taxon>
        <taxon>Akkermansia</taxon>
    </lineage>
</organism>
<dbReference type="Pfam" id="PF12838">
    <property type="entry name" value="Fer4_7"/>
    <property type="match status" value="1"/>
</dbReference>
<dbReference type="SUPFAM" id="SSF52922">
    <property type="entry name" value="TK C-terminal domain-like"/>
    <property type="match status" value="1"/>
</dbReference>
<keyword evidence="13" id="KW-0670">Pyruvate</keyword>
<dbReference type="GO" id="GO:0022900">
    <property type="term" value="P:electron transport chain"/>
    <property type="evidence" value="ECO:0007669"/>
    <property type="project" value="InterPro"/>
</dbReference>
<dbReference type="SMART" id="SM00890">
    <property type="entry name" value="EKR"/>
    <property type="match status" value="1"/>
</dbReference>
<dbReference type="InterPro" id="IPR029061">
    <property type="entry name" value="THDP-binding"/>
</dbReference>
<dbReference type="FunFam" id="3.40.920.10:FF:000001">
    <property type="entry name" value="Pyruvate:ferredoxin (Flavodoxin) oxidoreductase"/>
    <property type="match status" value="1"/>
</dbReference>
<dbReference type="InterPro" id="IPR037112">
    <property type="entry name" value="Pyrv-flavodox_OxR_EKR_sf"/>
</dbReference>
<dbReference type="PROSITE" id="PS51379">
    <property type="entry name" value="4FE4S_FER_2"/>
    <property type="match status" value="2"/>
</dbReference>
<dbReference type="SUPFAM" id="SSF54862">
    <property type="entry name" value="4Fe-4S ferredoxins"/>
    <property type="match status" value="1"/>
</dbReference>
<evidence type="ECO:0000256" key="9">
    <source>
        <dbReference type="PIRSR" id="PIRSR000159-1"/>
    </source>
</evidence>
<feature type="site" description="Important for catalytic activity" evidence="10">
    <location>
        <position position="99"/>
    </location>
</feature>
<feature type="binding site" evidence="9">
    <location>
        <begin position="977"/>
        <end position="982"/>
    </location>
    <ligand>
        <name>thiamine diphosphate</name>
        <dbReference type="ChEBI" id="CHEBI:58937"/>
    </ligand>
</feature>
<feature type="binding site" evidence="11">
    <location>
        <position position="803"/>
    </location>
    <ligand>
        <name>[4Fe-4S] cluster</name>
        <dbReference type="ChEBI" id="CHEBI:49883"/>
        <label>3</label>
    </ligand>
</feature>
<dbReference type="NCBIfam" id="TIGR02176">
    <property type="entry name" value="pyruv_ox_red"/>
    <property type="match status" value="1"/>
</dbReference>
<evidence type="ECO:0000256" key="8">
    <source>
        <dbReference type="ARBA" id="ARBA00023014"/>
    </source>
</evidence>
<dbReference type="GO" id="GO:0044281">
    <property type="term" value="P:small molecule metabolic process"/>
    <property type="evidence" value="ECO:0007669"/>
    <property type="project" value="UniProtKB-ARBA"/>
</dbReference>
<protein>
    <submittedName>
        <fullName evidence="13">Pyruvate:ferredoxin (Flavodoxin) oxidoreductase</fullName>
    </submittedName>
</protein>
<proteinExistence type="inferred from homology"/>
<evidence type="ECO:0000259" key="12">
    <source>
        <dbReference type="PROSITE" id="PS51379"/>
    </source>
</evidence>
<sequence length="1161" mass="125913">SVAYRCSEVAAIYPITPSSPMGESAETWMAVDRKNLWGTVPSIVEMESEAGAAGAVHGALQTGSLATTFTASQGLLLMIPNMFKIAGELTPCVFHIAARALAAQGLSIFGDHSDVMACRSTGFAMLCGANTQEAPDMAAIAHAATLESRVPFVNFFDGFRTSHEVGKIADITDDQLRALIDQKLVDAFHAHGLTPDAPVVRGTAQNPDVYFQGRETVNKYYQAVPAIVKKTMKKFGELTGRCYDLVEYIGCPNAKRVIVIMGSGAEACLETVNALKEDIGVLKVRLYRPFPAEDLIAALPKTVEKIAVLDRTKEPGSQGEPLFQDVVQALADAHVRGTLGFAMPKVVGGRYGLGSKEFTPAMVKGVYDELKKDEPMTNFAVGIDDDVTGLSISYDPSFSTESDTVTRCMFYGLGSDGTVGANKDAIKIIGKHTDLYVQGYFVYDSKKSGSSTVSHLRFGTTPIHSTYLITSANFIALHQPSLLNTFDFLKDAAPGCTFLINSPVAPDKLWDSLPARMQQQILDKNIKVYCINAFKVAKATGMGGRINMIMQTCFFKLSGVIPADEAIGYIKEAIKKTYGKKGEEVVAKNIAAVDATLENLHEVVIGTAVTGHEIPPALAGNPPDFVKNVLGKIVRGEGNEVKVSEMPCDGTFPSGTTQYEKRDLALEIPVWNPDTCIQCGKCTMVCPHAVIRAKMADPADLEGAPATFKAVDAKKMHKDWQGKKFIIQASAADCTGCTLCSDVCPTKSLTMTPASESLKPESENWNFFEKLPDPDRTKVGRDKVKDAQLLRPLFEFSGACAGCGETPYVKLLTQLFGNRLVVANATGCSSIYGGNLPTTPWTHDNDGLGPAWANSLFEDNAEFGLGFRVSLDKKQQYATELLTAAAPQIGDELVQAILNNPQRSEADIYQARETVAAIKAACGDKPELAALKAHANYLVRKSVWILGGDGWAYDIGYGGLDHILASGRNVKVLVLDTEVYSNTGGQCSKSTPRAAVAKFATRGKDQVKKDLGYMAMTYGNIYVGSVSMGANDEHTLKTLLEAEEYDGPALVIAYSHCINHGINMAQGLERQKDAVDCGRWLLYNYNPDRIKEGKNPLTIKSKAPKKDVREALLAENRFRLLAKNNKANFDRLIELEAEDIRHRWRLYQALAAIDYSEPSAE</sequence>
<dbReference type="GO" id="GO:0016903">
    <property type="term" value="F:oxidoreductase activity, acting on the aldehyde or oxo group of donors"/>
    <property type="evidence" value="ECO:0007669"/>
    <property type="project" value="InterPro"/>
</dbReference>
<feature type="binding site" evidence="11">
    <location>
        <position position="740"/>
    </location>
    <ligand>
        <name>[4Fe-4S] cluster</name>
        <dbReference type="ChEBI" id="CHEBI:49883"/>
        <label>2</label>
    </ligand>
</feature>
<dbReference type="InterPro" id="IPR050722">
    <property type="entry name" value="Pyruvate:ferred/Flavod_OxRd"/>
</dbReference>
<feature type="binding site" evidence="11">
    <location>
        <position position="828"/>
    </location>
    <ligand>
        <name>[4Fe-4S] cluster</name>
        <dbReference type="ChEBI" id="CHEBI:49883"/>
        <label>3</label>
    </ligand>
</feature>
<keyword evidence="2" id="KW-0813">Transport</keyword>
<dbReference type="InterPro" id="IPR011766">
    <property type="entry name" value="TPP_enzyme_TPP-bd"/>
</dbReference>
<keyword evidence="4 11" id="KW-0479">Metal-binding</keyword>
<gene>
    <name evidence="13" type="primary">nifJ</name>
    <name evidence="13" type="ORF">H9862_02235</name>
</gene>
<feature type="binding site" evidence="11">
    <location>
        <position position="1057"/>
    </location>
    <ligand>
        <name>[4Fe-4S] cluster</name>
        <dbReference type="ChEBI" id="CHEBI:49883"/>
        <label>3</label>
    </ligand>
</feature>
<dbReference type="FunFam" id="3.40.50.970:FF:000012">
    <property type="entry name" value="Pyruvate:ferredoxin (Flavodoxin) oxidoreductase"/>
    <property type="match status" value="1"/>
</dbReference>
<evidence type="ECO:0000313" key="13">
    <source>
        <dbReference type="EMBL" id="HIX19405.1"/>
    </source>
</evidence>
<evidence type="ECO:0000256" key="2">
    <source>
        <dbReference type="ARBA" id="ARBA00022448"/>
    </source>
</evidence>
<dbReference type="SUPFAM" id="SSF52518">
    <property type="entry name" value="Thiamin diphosphate-binding fold (THDP-binding)"/>
    <property type="match status" value="2"/>
</dbReference>
<dbReference type="FunFam" id="3.40.50.970:FF:000041">
    <property type="entry name" value="Pyruvate:ferredoxin (Flavodoxin) oxidoreductase"/>
    <property type="match status" value="1"/>
</dbReference>
<dbReference type="InterPro" id="IPR017896">
    <property type="entry name" value="4Fe4S_Fe-S-bd"/>
</dbReference>
<evidence type="ECO:0000256" key="10">
    <source>
        <dbReference type="PIRSR" id="PIRSR000159-2"/>
    </source>
</evidence>
<feature type="binding site" evidence="9">
    <location>
        <begin position="948"/>
        <end position="951"/>
    </location>
    <ligand>
        <name>thiamine diphosphate</name>
        <dbReference type="ChEBI" id="CHEBI:58937"/>
    </ligand>
</feature>
<dbReference type="InterPro" id="IPR002869">
    <property type="entry name" value="Pyrv_flavodox_OxRed_cen"/>
</dbReference>
<dbReference type="SUPFAM" id="SSF53323">
    <property type="entry name" value="Pyruvate-ferredoxin oxidoreductase, PFOR, domain III"/>
    <property type="match status" value="1"/>
</dbReference>
<dbReference type="InterPro" id="IPR009014">
    <property type="entry name" value="Transketo_C/PFOR_II"/>
</dbReference>
<dbReference type="Gene3D" id="3.40.920.10">
    <property type="entry name" value="Pyruvate-ferredoxin oxidoreductase, PFOR, domain III"/>
    <property type="match status" value="1"/>
</dbReference>
<feature type="domain" description="4Fe-4S ferredoxin-type" evidence="12">
    <location>
        <begin position="667"/>
        <end position="696"/>
    </location>
</feature>
<dbReference type="PIRSF" id="PIRSF000159">
    <property type="entry name" value="NifJ"/>
    <property type="match status" value="1"/>
</dbReference>
<feature type="binding site" evidence="11">
    <location>
        <position position="800"/>
    </location>
    <ligand>
        <name>[4Fe-4S] cluster</name>
        <dbReference type="ChEBI" id="CHEBI:49883"/>
        <label>3</label>
    </ligand>
</feature>
<dbReference type="Pfam" id="PF02775">
    <property type="entry name" value="TPP_enzyme_C"/>
    <property type="match status" value="1"/>
</dbReference>
<evidence type="ECO:0000256" key="11">
    <source>
        <dbReference type="PIRSR" id="PIRSR000159-50"/>
    </source>
</evidence>
<dbReference type="GO" id="GO:0005506">
    <property type="term" value="F:iron ion binding"/>
    <property type="evidence" value="ECO:0007669"/>
    <property type="project" value="InterPro"/>
</dbReference>
<evidence type="ECO:0000256" key="5">
    <source>
        <dbReference type="ARBA" id="ARBA00022982"/>
    </source>
</evidence>
<reference evidence="13" key="2">
    <citation type="submission" date="2021-04" db="EMBL/GenBank/DDBJ databases">
        <authorList>
            <person name="Gilroy R."/>
        </authorList>
    </citation>
    <scope>NUCLEOTIDE SEQUENCE</scope>
    <source>
        <strain evidence="13">14975</strain>
    </source>
</reference>
<keyword evidence="7 11" id="KW-0408">Iron</keyword>
<dbReference type="Gene3D" id="3.30.70.20">
    <property type="match status" value="1"/>
</dbReference>
<evidence type="ECO:0000313" key="14">
    <source>
        <dbReference type="Proteomes" id="UP000823964"/>
    </source>
</evidence>
<feature type="binding site" evidence="11">
    <location>
        <position position="679"/>
    </location>
    <ligand>
        <name>[4Fe-4S] cluster</name>
        <dbReference type="ChEBI" id="CHEBI:49883"/>
        <label>1</label>
    </ligand>
</feature>
<feature type="binding site" evidence="11">
    <location>
        <position position="744"/>
    </location>
    <ligand>
        <name>[4Fe-4S] cluster</name>
        <dbReference type="ChEBI" id="CHEBI:49883"/>
        <label>1</label>
    </ligand>
</feature>
<accession>A0A9D1VAX5</accession>
<evidence type="ECO:0000256" key="7">
    <source>
        <dbReference type="ARBA" id="ARBA00023004"/>
    </source>
</evidence>
<dbReference type="Gene3D" id="4.10.780.10">
    <property type="entry name" value="Pyruvate-flavodoxin oxidoreductase, EKR domain"/>
    <property type="match status" value="1"/>
</dbReference>
<dbReference type="Pfam" id="PF10371">
    <property type="entry name" value="EKR"/>
    <property type="match status" value="1"/>
</dbReference>
<dbReference type="InterPro" id="IPR033412">
    <property type="entry name" value="PFOR_II"/>
</dbReference>
<feature type="domain" description="4Fe-4S ferredoxin-type" evidence="12">
    <location>
        <begin position="725"/>
        <end position="754"/>
    </location>
</feature>
<dbReference type="Pfam" id="PF01558">
    <property type="entry name" value="POR"/>
    <property type="match status" value="1"/>
</dbReference>
<dbReference type="GO" id="GO:0051539">
    <property type="term" value="F:4 iron, 4 sulfur cluster binding"/>
    <property type="evidence" value="ECO:0007669"/>
    <property type="project" value="UniProtKB-KW"/>
</dbReference>
<dbReference type="CDD" id="cd03377">
    <property type="entry name" value="TPP_PFOR_PNO"/>
    <property type="match status" value="1"/>
</dbReference>
<dbReference type="InterPro" id="IPR002880">
    <property type="entry name" value="Pyrv_Fd/Flavodoxin_OxRdtase_N"/>
</dbReference>
<dbReference type="AlphaFoldDB" id="A0A9D1VAX5"/>
<comment type="cofactor">
    <cofactor evidence="11">
        <name>[4Fe-4S] cluster</name>
        <dbReference type="ChEBI" id="CHEBI:49883"/>
    </cofactor>
    <text evidence="11">Binds 3 [4Fe-4S] clusters per subunit.</text>
</comment>
<dbReference type="CDD" id="cd07034">
    <property type="entry name" value="TPP_PYR_PFOR_IOR-alpha_like"/>
    <property type="match status" value="1"/>
</dbReference>
<comment type="caution">
    <text evidence="13">The sequence shown here is derived from an EMBL/GenBank/DDBJ whole genome shotgun (WGS) entry which is preliminary data.</text>
</comment>
<feature type="binding site" evidence="11">
    <location>
        <position position="737"/>
    </location>
    <ligand>
        <name>[4Fe-4S] cluster</name>
        <dbReference type="ChEBI" id="CHEBI:49883"/>
        <label>2</label>
    </ligand>
</feature>
<feature type="binding site" evidence="11">
    <location>
        <position position="734"/>
    </location>
    <ligand>
        <name>[4Fe-4S] cluster</name>
        <dbReference type="ChEBI" id="CHEBI:49883"/>
        <label>2</label>
    </ligand>
</feature>
<dbReference type="PROSITE" id="PS00198">
    <property type="entry name" value="4FE4S_FER_1"/>
    <property type="match status" value="2"/>
</dbReference>
<name>A0A9D1VAX5_9BACT</name>
<evidence type="ECO:0000256" key="6">
    <source>
        <dbReference type="ARBA" id="ARBA00023002"/>
    </source>
</evidence>
<dbReference type="Gene3D" id="3.40.50.970">
    <property type="match status" value="2"/>
</dbReference>
<feature type="binding site" evidence="11">
    <location>
        <position position="682"/>
    </location>
    <ligand>
        <name>[4Fe-4S] cluster</name>
        <dbReference type="ChEBI" id="CHEBI:49883"/>
        <label>1</label>
    </ligand>
</feature>
<evidence type="ECO:0000256" key="1">
    <source>
        <dbReference type="ARBA" id="ARBA00009032"/>
    </source>
</evidence>
<dbReference type="FunFam" id="3.40.50.920:FF:000007">
    <property type="entry name" value="Pyruvate:ferredoxin (Flavodoxin) oxidoreductase"/>
    <property type="match status" value="1"/>
</dbReference>
<dbReference type="InterPro" id="IPR011895">
    <property type="entry name" value="Pyrv_flavodox_OxRed"/>
</dbReference>
<dbReference type="Pfam" id="PF01855">
    <property type="entry name" value="POR_N"/>
    <property type="match status" value="1"/>
</dbReference>
<comment type="similarity">
    <text evidence="1">Belongs to the pyruvate:ferredoxin/flavodoxin oxidoreductase family.</text>
</comment>
<feature type="binding site" evidence="9">
    <location>
        <position position="99"/>
    </location>
    <ligand>
        <name>pyruvate</name>
        <dbReference type="ChEBI" id="CHEBI:15361"/>
    </ligand>
</feature>
<dbReference type="InterPro" id="IPR017900">
    <property type="entry name" value="4Fe4S_Fe_S_CS"/>
</dbReference>
<feature type="binding site" evidence="11">
    <location>
        <position position="686"/>
    </location>
    <ligand>
        <name>[4Fe-4S] cluster</name>
        <dbReference type="ChEBI" id="CHEBI:49883"/>
        <label>2</label>
    </ligand>
</feature>
<reference evidence="13" key="1">
    <citation type="journal article" date="2021" name="PeerJ">
        <title>Extensive microbial diversity within the chicken gut microbiome revealed by metagenomics and culture.</title>
        <authorList>
            <person name="Gilroy R."/>
            <person name="Ravi A."/>
            <person name="Getino M."/>
            <person name="Pursley I."/>
            <person name="Horton D.L."/>
            <person name="Alikhan N.F."/>
            <person name="Baker D."/>
            <person name="Gharbi K."/>
            <person name="Hall N."/>
            <person name="Watson M."/>
            <person name="Adriaenssens E.M."/>
            <person name="Foster-Nyarko E."/>
            <person name="Jarju S."/>
            <person name="Secka A."/>
            <person name="Antonio M."/>
            <person name="Oren A."/>
            <person name="Chaudhuri R.R."/>
            <person name="La Ragione R."/>
            <person name="Hildebrand F."/>
            <person name="Pallen M.J."/>
        </authorList>
    </citation>
    <scope>NUCLEOTIDE SEQUENCE</scope>
    <source>
        <strain evidence="13">14975</strain>
    </source>
</reference>
<evidence type="ECO:0000256" key="3">
    <source>
        <dbReference type="ARBA" id="ARBA00022485"/>
    </source>
</evidence>
<feature type="binding site" evidence="9">
    <location>
        <position position="828"/>
    </location>
    <ligand>
        <name>thiamine diphosphate</name>
        <dbReference type="ChEBI" id="CHEBI:58937"/>
    </ligand>
</feature>
<dbReference type="PANTHER" id="PTHR32154">
    <property type="entry name" value="PYRUVATE-FLAVODOXIN OXIDOREDUCTASE-RELATED"/>
    <property type="match status" value="1"/>
</dbReference>
<keyword evidence="6" id="KW-0560">Oxidoreductase</keyword>
<keyword evidence="5" id="KW-0249">Electron transport</keyword>
<dbReference type="FunFam" id="3.30.70.20:FF:000022">
    <property type="entry name" value="Pyruvate:ferredoxin (Flavodoxin) oxidoreductase"/>
    <property type="match status" value="1"/>
</dbReference>
<dbReference type="GO" id="GO:0006979">
    <property type="term" value="P:response to oxidative stress"/>
    <property type="evidence" value="ECO:0007669"/>
    <property type="project" value="TreeGrafter"/>
</dbReference>
<feature type="site" description="Important for catalytic activity" evidence="10">
    <location>
        <position position="49"/>
    </location>
</feature>
<dbReference type="GO" id="GO:0030976">
    <property type="term" value="F:thiamine pyrophosphate binding"/>
    <property type="evidence" value="ECO:0007669"/>
    <property type="project" value="InterPro"/>
</dbReference>
<dbReference type="Gene3D" id="3.40.50.920">
    <property type="match status" value="1"/>
</dbReference>
<feature type="site" description="Important for catalytic activity" evidence="10">
    <location>
        <position position="16"/>
    </location>
</feature>
<dbReference type="PANTHER" id="PTHR32154:SF0">
    <property type="entry name" value="PYRUVATE-FLAVODOXIN OXIDOREDUCTASE-RELATED"/>
    <property type="match status" value="1"/>
</dbReference>
<keyword evidence="8 11" id="KW-0411">Iron-sulfur</keyword>